<accession>A0AAW2HC89</accession>
<evidence type="ECO:0000259" key="3">
    <source>
        <dbReference type="Pfam" id="PF10223"/>
    </source>
</evidence>
<protein>
    <recommendedName>
        <fullName evidence="3">Menorin-like domain-containing protein</fullName>
    </recommendedName>
</protein>
<dbReference type="AlphaFoldDB" id="A0AAW2HC89"/>
<dbReference type="Pfam" id="PF10223">
    <property type="entry name" value="Menorin_N"/>
    <property type="match status" value="1"/>
</dbReference>
<evidence type="ECO:0000256" key="2">
    <source>
        <dbReference type="SAM" id="SignalP"/>
    </source>
</evidence>
<comment type="caution">
    <text evidence="4">The sequence shown here is derived from an EMBL/GenBank/DDBJ whole genome shotgun (WGS) entry which is preliminary data.</text>
</comment>
<name>A0AAW2HC89_9NEOP</name>
<gene>
    <name evidence="4" type="ORF">PYX00_009638</name>
</gene>
<keyword evidence="2" id="KW-0732">Signal</keyword>
<feature type="chain" id="PRO_5044013816" description="Menorin-like domain-containing protein" evidence="2">
    <location>
        <begin position="21"/>
        <end position="329"/>
    </location>
</feature>
<feature type="signal peptide" evidence="2">
    <location>
        <begin position="1"/>
        <end position="20"/>
    </location>
</feature>
<sequence>MISINLFLFSVFSLLSMAMASEPAGIPSVVDYFDGLKGDMTKLTWAHAVNSQEQLRKALKDESVMMIEADVVLGKLDGENETIPIMAHPPASTSDLSLKQFVGAVISVQETEKKGIKLDFKSTEAFLESLNVVLRVREEESFQLRFPVWLNADILRGPVESQTTPVDADKFLKSSAQQFPSSTLSLGWTTRYGPNITGNYTDRQLDEMETAISRNKVVQPVTLAVRAGIVAQSSNGITSLVEKIDESNKTTLTIWMSTDTDPVDIGKLKNLILTLGKSRVFLDLPEAIRHKLDAENSSAKTPVSGAIGAFVAVLTSVSALFTNAFKIFD</sequence>
<dbReference type="GO" id="GO:0005615">
    <property type="term" value="C:extracellular space"/>
    <property type="evidence" value="ECO:0007669"/>
    <property type="project" value="TreeGrafter"/>
</dbReference>
<feature type="domain" description="Menorin-like" evidence="3">
    <location>
        <begin position="39"/>
        <end position="288"/>
    </location>
</feature>
<reference evidence="4" key="1">
    <citation type="journal article" date="2024" name="Gigascience">
        <title>Chromosome-level genome of the poultry shaft louse Menopon gallinae provides insight into the host-switching and adaptive evolution of parasitic lice.</title>
        <authorList>
            <person name="Xu Y."/>
            <person name="Ma L."/>
            <person name="Liu S."/>
            <person name="Liang Y."/>
            <person name="Liu Q."/>
            <person name="He Z."/>
            <person name="Tian L."/>
            <person name="Duan Y."/>
            <person name="Cai W."/>
            <person name="Li H."/>
            <person name="Song F."/>
        </authorList>
    </citation>
    <scope>NUCLEOTIDE SEQUENCE</scope>
    <source>
        <strain evidence="4">Cailab_2023a</strain>
    </source>
</reference>
<evidence type="ECO:0000313" key="4">
    <source>
        <dbReference type="EMBL" id="KAL0267345.1"/>
    </source>
</evidence>
<dbReference type="EMBL" id="JARGDH010000005">
    <property type="protein sequence ID" value="KAL0267345.1"/>
    <property type="molecule type" value="Genomic_DNA"/>
</dbReference>
<dbReference type="PANTHER" id="PTHR21184:SF6">
    <property type="entry name" value="CONSERVED PLASMA MEMBRANE PROTEIN"/>
    <property type="match status" value="1"/>
</dbReference>
<organism evidence="4">
    <name type="scientific">Menopon gallinae</name>
    <name type="common">poultry shaft louse</name>
    <dbReference type="NCBI Taxonomy" id="328185"/>
    <lineage>
        <taxon>Eukaryota</taxon>
        <taxon>Metazoa</taxon>
        <taxon>Ecdysozoa</taxon>
        <taxon>Arthropoda</taxon>
        <taxon>Hexapoda</taxon>
        <taxon>Insecta</taxon>
        <taxon>Pterygota</taxon>
        <taxon>Neoptera</taxon>
        <taxon>Paraneoptera</taxon>
        <taxon>Psocodea</taxon>
        <taxon>Troctomorpha</taxon>
        <taxon>Phthiraptera</taxon>
        <taxon>Amblycera</taxon>
        <taxon>Menoponidae</taxon>
        <taxon>Menopon</taxon>
    </lineage>
</organism>
<proteinExistence type="inferred from homology"/>
<dbReference type="InterPro" id="IPR019356">
    <property type="entry name" value="Menorin_dom"/>
</dbReference>
<dbReference type="PANTHER" id="PTHR21184">
    <property type="entry name" value="MENORIN (DENDRITIC BRANCHING PROTEIN)"/>
    <property type="match status" value="1"/>
</dbReference>
<evidence type="ECO:0000256" key="1">
    <source>
        <dbReference type="ARBA" id="ARBA00044953"/>
    </source>
</evidence>
<comment type="similarity">
    <text evidence="1">Belongs to the menorin family.</text>
</comment>